<dbReference type="HAMAP" id="MF_01116">
    <property type="entry name" value="TSR3"/>
    <property type="match status" value="1"/>
</dbReference>
<dbReference type="OrthoDB" id="10262062at2759"/>
<dbReference type="GO" id="GO:0000455">
    <property type="term" value="P:enzyme-directed rRNA pseudouridine synthesis"/>
    <property type="evidence" value="ECO:0007669"/>
    <property type="project" value="UniProtKB-UniRule"/>
</dbReference>
<protein>
    <recommendedName>
        <fullName evidence="6">18S rRNA aminocarboxypropyltransferase</fullName>
        <ecNumber evidence="6">2.5.1.157</ecNumber>
    </recommendedName>
</protein>
<gene>
    <name evidence="10" type="ORF">SEMRO_150_G068790.1</name>
</gene>
<dbReference type="InterPro" id="IPR007209">
    <property type="entry name" value="RNaseL-inhib-like_metal-bd_dom"/>
</dbReference>
<keyword evidence="3 6" id="KW-0698">rRNA processing</keyword>
<dbReference type="GO" id="GO:0030490">
    <property type="term" value="P:maturation of SSU-rRNA"/>
    <property type="evidence" value="ECO:0007669"/>
    <property type="project" value="TreeGrafter"/>
</dbReference>
<dbReference type="Pfam" id="PF04034">
    <property type="entry name" value="Ribo_biogen_C"/>
    <property type="match status" value="1"/>
</dbReference>
<evidence type="ECO:0000256" key="1">
    <source>
        <dbReference type="ARBA" id="ARBA00022490"/>
    </source>
</evidence>
<accession>A0A9N8DLT3</accession>
<proteinExistence type="inferred from homology"/>
<evidence type="ECO:0000313" key="11">
    <source>
        <dbReference type="Proteomes" id="UP001153069"/>
    </source>
</evidence>
<evidence type="ECO:0000256" key="2">
    <source>
        <dbReference type="ARBA" id="ARBA00022517"/>
    </source>
</evidence>
<dbReference type="Proteomes" id="UP001153069">
    <property type="component" value="Unassembled WGS sequence"/>
</dbReference>
<dbReference type="EC" id="2.5.1.157" evidence="6"/>
<evidence type="ECO:0000313" key="10">
    <source>
        <dbReference type="EMBL" id="CAB9502910.1"/>
    </source>
</evidence>
<organism evidence="10 11">
    <name type="scientific">Seminavis robusta</name>
    <dbReference type="NCBI Taxonomy" id="568900"/>
    <lineage>
        <taxon>Eukaryota</taxon>
        <taxon>Sar</taxon>
        <taxon>Stramenopiles</taxon>
        <taxon>Ochrophyta</taxon>
        <taxon>Bacillariophyta</taxon>
        <taxon>Bacillariophyceae</taxon>
        <taxon>Bacillariophycidae</taxon>
        <taxon>Naviculales</taxon>
        <taxon>Naviculaceae</taxon>
        <taxon>Seminavis</taxon>
    </lineage>
</organism>
<dbReference type="GO" id="GO:0106388">
    <property type="term" value="F:rRNA small subunit aminocarboxypropyltransferase activity"/>
    <property type="evidence" value="ECO:0007669"/>
    <property type="project" value="UniProtKB-EC"/>
</dbReference>
<comment type="caution">
    <text evidence="6">Lacks conserved residue(s) required for the propagation of feature annotation.</text>
</comment>
<keyword evidence="2 6" id="KW-0690">Ribosome biogenesis</keyword>
<evidence type="ECO:0000256" key="5">
    <source>
        <dbReference type="ARBA" id="ARBA00022691"/>
    </source>
</evidence>
<feature type="compositionally biased region" description="Acidic residues" evidence="7">
    <location>
        <begin position="269"/>
        <end position="292"/>
    </location>
</feature>
<comment type="function">
    <text evidence="6">Aminocarboxypropyltransferase that catalyzes the aminocarboxypropyl transfer on pseudouridine in 18S rRNA. It constitutes the last step in biosynthesis of the hypermodified N1-methyl-N3-(3-amino-3-carboxypropyl) pseudouridine (m1acp3-Psi).</text>
</comment>
<dbReference type="Pfam" id="PF04068">
    <property type="entry name" value="Fer4_RLI"/>
    <property type="match status" value="1"/>
</dbReference>
<dbReference type="GO" id="GO:1904047">
    <property type="term" value="F:S-adenosyl-L-methionine binding"/>
    <property type="evidence" value="ECO:0007669"/>
    <property type="project" value="UniProtKB-UniRule"/>
</dbReference>
<keyword evidence="11" id="KW-1185">Reference proteome</keyword>
<evidence type="ECO:0000256" key="6">
    <source>
        <dbReference type="HAMAP-Rule" id="MF_03146"/>
    </source>
</evidence>
<evidence type="ECO:0000259" key="8">
    <source>
        <dbReference type="Pfam" id="PF04034"/>
    </source>
</evidence>
<evidence type="ECO:0000256" key="4">
    <source>
        <dbReference type="ARBA" id="ARBA00022679"/>
    </source>
</evidence>
<evidence type="ECO:0000256" key="3">
    <source>
        <dbReference type="ARBA" id="ARBA00022552"/>
    </source>
</evidence>
<feature type="binding site" evidence="6">
    <location>
        <position position="81"/>
    </location>
    <ligand>
        <name>S-adenosyl-L-methionine</name>
        <dbReference type="ChEBI" id="CHEBI:59789"/>
    </ligand>
</feature>
<feature type="domain" description="16S/18S rRNA aminocarboxypropyltransferase Tsr3 C-terminal" evidence="8">
    <location>
        <begin position="103"/>
        <end position="229"/>
    </location>
</feature>
<dbReference type="NCBIfam" id="NF002621">
    <property type="entry name" value="PRK02287.1"/>
    <property type="match status" value="1"/>
</dbReference>
<dbReference type="PANTHER" id="PTHR20426">
    <property type="entry name" value="RIBOSOME BIOGENESIS PROTEIN TSR3 HOMOLOG"/>
    <property type="match status" value="1"/>
</dbReference>
<dbReference type="PANTHER" id="PTHR20426:SF0">
    <property type="entry name" value="18S RRNA AMINOCARBOXYPROPYLTRANSFERASE"/>
    <property type="match status" value="1"/>
</dbReference>
<feature type="domain" description="RNase L inhibitor RLI-like possible metal-binding" evidence="9">
    <location>
        <begin position="68"/>
        <end position="92"/>
    </location>
</feature>
<dbReference type="EMBL" id="CAICTM010000149">
    <property type="protein sequence ID" value="CAB9502910.1"/>
    <property type="molecule type" value="Genomic_DNA"/>
</dbReference>
<name>A0A9N8DLT3_9STRA</name>
<dbReference type="InterPro" id="IPR007177">
    <property type="entry name" value="Tsr3_C"/>
</dbReference>
<feature type="region of interest" description="Disordered" evidence="7">
    <location>
        <begin position="1"/>
        <end position="42"/>
    </location>
</feature>
<comment type="caution">
    <text evidence="10">The sequence shown here is derived from an EMBL/GenBank/DDBJ whole genome shotgun (WGS) entry which is preliminary data.</text>
</comment>
<feature type="compositionally biased region" description="Basic residues" evidence="7">
    <location>
        <begin position="1"/>
        <end position="13"/>
    </location>
</feature>
<feature type="binding site" evidence="6">
    <location>
        <position position="152"/>
    </location>
    <ligand>
        <name>S-adenosyl-L-methionine</name>
        <dbReference type="ChEBI" id="CHEBI:59789"/>
    </ligand>
</feature>
<keyword evidence="4 6" id="KW-0808">Transferase</keyword>
<keyword evidence="5 6" id="KW-0949">S-adenosyl-L-methionine</keyword>
<dbReference type="AlphaFoldDB" id="A0A9N8DLT3"/>
<feature type="binding site" evidence="6">
    <location>
        <position position="129"/>
    </location>
    <ligand>
        <name>S-adenosyl-L-methionine</name>
        <dbReference type="ChEBI" id="CHEBI:59789"/>
    </ligand>
</feature>
<comment type="similarity">
    <text evidence="6">Belongs to the TDD superfamily. TSR3 family.</text>
</comment>
<evidence type="ECO:0000259" key="9">
    <source>
        <dbReference type="Pfam" id="PF04068"/>
    </source>
</evidence>
<dbReference type="InterPro" id="IPR022968">
    <property type="entry name" value="Tsr3-like"/>
</dbReference>
<reference evidence="10" key="1">
    <citation type="submission" date="2020-06" db="EMBL/GenBank/DDBJ databases">
        <authorList>
            <consortium name="Plant Systems Biology data submission"/>
        </authorList>
    </citation>
    <scope>NUCLEOTIDE SEQUENCE</scope>
    <source>
        <strain evidence="10">D6</strain>
    </source>
</reference>
<evidence type="ECO:0000256" key="7">
    <source>
        <dbReference type="SAM" id="MobiDB-lite"/>
    </source>
</evidence>
<keyword evidence="1" id="KW-0963">Cytoplasm</keyword>
<feature type="region of interest" description="Disordered" evidence="7">
    <location>
        <begin position="253"/>
        <end position="311"/>
    </location>
</feature>
<sequence length="311" mass="34456">MVKPKGGGKKRGGRGGGGNNPHAGHRRNTRQADGGGSRDEDVMRRNNNAYCQSATASSTDPLEGLQLRMWDFAQCDPKRCTGARLAKRGYLQKMNLKQPFRGIVLSPQGTTSVSPADANILATSGMSLIDCSWARLSEIPFKQMRAGHHRLLPFLVAANPVNYGRPSKLSCAEAGAATLYICGRQAAAVAMLDEFKWGPEFFKINQDLLDLYANCQDAEEVVTKQNEWLAQNETKPKTDQDDNPQEREMLDGREIMDQTHLMDLPPTGSDDDDNGEYYDNEDEYYDSEEEPELDKFGNTIVKDVPGTEEGM</sequence>
<comment type="catalytic activity">
    <reaction evidence="6">
        <text>an N(1)-methylpseudouridine in rRNA + S-adenosyl-L-methionine = N(1)-methyl-N(3)-[(3S)-3-amino-3-carboxypropyl]pseudouridine in rRNA + S-methyl-5'-thioadenosine + H(+)</text>
        <dbReference type="Rhea" id="RHEA:63296"/>
        <dbReference type="Rhea" id="RHEA-COMP:11634"/>
        <dbReference type="Rhea" id="RHEA-COMP:16310"/>
        <dbReference type="ChEBI" id="CHEBI:15378"/>
        <dbReference type="ChEBI" id="CHEBI:17509"/>
        <dbReference type="ChEBI" id="CHEBI:59789"/>
        <dbReference type="ChEBI" id="CHEBI:74890"/>
        <dbReference type="ChEBI" id="CHEBI:146234"/>
        <dbReference type="EC" id="2.5.1.157"/>
    </reaction>
</comment>